<dbReference type="PANTHER" id="PTHR32120">
    <property type="entry name" value="SMALL RIBOSOMAL SUBUNIT BIOGENESIS GTPASE RSGA"/>
    <property type="match status" value="1"/>
</dbReference>
<dbReference type="KEGG" id="dbc:MFMK1_002002"/>
<protein>
    <recommendedName>
        <fullName evidence="10">Small ribosomal subunit biogenesis GTPase RsgA</fullName>
        <ecNumber evidence="10">3.6.1.-</ecNumber>
    </recommendedName>
</protein>
<evidence type="ECO:0000256" key="4">
    <source>
        <dbReference type="ARBA" id="ARBA00022730"/>
    </source>
</evidence>
<evidence type="ECO:0000256" key="8">
    <source>
        <dbReference type="ARBA" id="ARBA00022884"/>
    </source>
</evidence>
<dbReference type="RefSeq" id="WP_366921598.1">
    <property type="nucleotide sequence ID" value="NZ_CP121694.1"/>
</dbReference>
<dbReference type="Pfam" id="PF16745">
    <property type="entry name" value="RsgA_N"/>
    <property type="match status" value="1"/>
</dbReference>
<dbReference type="SUPFAM" id="SSF52540">
    <property type="entry name" value="P-loop containing nucleoside triphosphate hydrolases"/>
    <property type="match status" value="1"/>
</dbReference>
<feature type="binding site" evidence="10">
    <location>
        <position position="250"/>
    </location>
    <ligand>
        <name>Zn(2+)</name>
        <dbReference type="ChEBI" id="CHEBI:29105"/>
    </ligand>
</feature>
<gene>
    <name evidence="10 13" type="primary">rsgA</name>
    <name evidence="13" type="ORF">MFMK1_002002</name>
</gene>
<comment type="subunit">
    <text evidence="10">Monomer. Associates with 30S ribosomal subunit, binds 16S rRNA.</text>
</comment>
<evidence type="ECO:0000259" key="11">
    <source>
        <dbReference type="PROSITE" id="PS50936"/>
    </source>
</evidence>
<dbReference type="CDD" id="cd01854">
    <property type="entry name" value="YjeQ_EngC"/>
    <property type="match status" value="1"/>
</dbReference>
<evidence type="ECO:0000256" key="10">
    <source>
        <dbReference type="HAMAP-Rule" id="MF_01820"/>
    </source>
</evidence>
<dbReference type="GO" id="GO:0019843">
    <property type="term" value="F:rRNA binding"/>
    <property type="evidence" value="ECO:0007669"/>
    <property type="project" value="UniProtKB-KW"/>
</dbReference>
<keyword evidence="7 10" id="KW-0862">Zinc</keyword>
<dbReference type="EMBL" id="CP121694">
    <property type="protein sequence ID" value="WRO22177.1"/>
    <property type="molecule type" value="Genomic_DNA"/>
</dbReference>
<keyword evidence="8 10" id="KW-0694">RNA-binding</keyword>
<dbReference type="Gene3D" id="3.40.50.300">
    <property type="entry name" value="P-loop containing nucleotide triphosphate hydrolases"/>
    <property type="match status" value="1"/>
</dbReference>
<keyword evidence="5 10" id="KW-0547">Nucleotide-binding</keyword>
<dbReference type="HAMAP" id="MF_01820">
    <property type="entry name" value="GTPase_RsgA"/>
    <property type="match status" value="1"/>
</dbReference>
<evidence type="ECO:0000259" key="12">
    <source>
        <dbReference type="PROSITE" id="PS51721"/>
    </source>
</evidence>
<keyword evidence="4 10" id="KW-0699">rRNA-binding</keyword>
<dbReference type="Gene3D" id="1.10.40.50">
    <property type="entry name" value="Probable gtpase engc, domain 3"/>
    <property type="match status" value="1"/>
</dbReference>
<evidence type="ECO:0000256" key="3">
    <source>
        <dbReference type="ARBA" id="ARBA00022723"/>
    </source>
</evidence>
<reference evidence="13 14" key="1">
    <citation type="submission" date="2023-04" db="EMBL/GenBank/DDBJ databases">
        <authorList>
            <person name="Hsu D."/>
        </authorList>
    </citation>
    <scope>NUCLEOTIDE SEQUENCE [LARGE SCALE GENOMIC DNA]</scope>
    <source>
        <strain evidence="13 14">MK1</strain>
    </source>
</reference>
<feature type="binding site" evidence="10">
    <location>
        <position position="258"/>
    </location>
    <ligand>
        <name>Zn(2+)</name>
        <dbReference type="ChEBI" id="CHEBI:29105"/>
    </ligand>
</feature>
<keyword evidence="3 10" id="KW-0479">Metal-binding</keyword>
<dbReference type="SUPFAM" id="SSF50249">
    <property type="entry name" value="Nucleic acid-binding proteins"/>
    <property type="match status" value="1"/>
</dbReference>
<dbReference type="GO" id="GO:0046872">
    <property type="term" value="F:metal ion binding"/>
    <property type="evidence" value="ECO:0007669"/>
    <property type="project" value="UniProtKB-KW"/>
</dbReference>
<dbReference type="InterPro" id="IPR012340">
    <property type="entry name" value="NA-bd_OB-fold"/>
</dbReference>
<feature type="binding site" evidence="10">
    <location>
        <begin position="113"/>
        <end position="116"/>
    </location>
    <ligand>
        <name>GTP</name>
        <dbReference type="ChEBI" id="CHEBI:37565"/>
    </ligand>
</feature>
<accession>A0AAU0UPQ6</accession>
<keyword evidence="2 10" id="KW-0690">Ribosome biogenesis</keyword>
<feature type="binding site" evidence="10">
    <location>
        <begin position="164"/>
        <end position="172"/>
    </location>
    <ligand>
        <name>GTP</name>
        <dbReference type="ChEBI" id="CHEBI:37565"/>
    </ligand>
</feature>
<keyword evidence="6 10" id="KW-0378">Hydrolase</keyword>
<dbReference type="InterPro" id="IPR027417">
    <property type="entry name" value="P-loop_NTPase"/>
</dbReference>
<keyword evidence="9 10" id="KW-0342">GTP-binding</keyword>
<evidence type="ECO:0000256" key="7">
    <source>
        <dbReference type="ARBA" id="ARBA00022833"/>
    </source>
</evidence>
<evidence type="ECO:0000313" key="14">
    <source>
        <dbReference type="Proteomes" id="UP001329915"/>
    </source>
</evidence>
<comment type="similarity">
    <text evidence="10">Belongs to the TRAFAC class YlqF/YawG GTPase family. RsgA subfamily.</text>
</comment>
<dbReference type="AlphaFoldDB" id="A0AAU0UPQ6"/>
<comment type="cofactor">
    <cofactor evidence="10">
        <name>Zn(2+)</name>
        <dbReference type="ChEBI" id="CHEBI:29105"/>
    </cofactor>
    <text evidence="10">Binds 1 zinc ion per subunit.</text>
</comment>
<keyword evidence="14" id="KW-1185">Reference proteome</keyword>
<dbReference type="Proteomes" id="UP001329915">
    <property type="component" value="Chromosome"/>
</dbReference>
<proteinExistence type="inferred from homology"/>
<dbReference type="InterPro" id="IPR030378">
    <property type="entry name" value="G_CP_dom"/>
</dbReference>
<dbReference type="GO" id="GO:0005525">
    <property type="term" value="F:GTP binding"/>
    <property type="evidence" value="ECO:0007669"/>
    <property type="project" value="UniProtKB-UniRule"/>
</dbReference>
<name>A0AAU0UPQ6_9FIRM</name>
<dbReference type="CDD" id="cd04466">
    <property type="entry name" value="S1_YloQ_GTPase"/>
    <property type="match status" value="1"/>
</dbReference>
<dbReference type="PROSITE" id="PS50936">
    <property type="entry name" value="ENGC_GTPASE"/>
    <property type="match status" value="1"/>
</dbReference>
<dbReference type="Pfam" id="PF03193">
    <property type="entry name" value="RsgA_GTPase"/>
    <property type="match status" value="1"/>
</dbReference>
<feature type="binding site" evidence="10">
    <location>
        <position position="252"/>
    </location>
    <ligand>
        <name>Zn(2+)</name>
        <dbReference type="ChEBI" id="CHEBI:29105"/>
    </ligand>
</feature>
<dbReference type="GO" id="GO:0003924">
    <property type="term" value="F:GTPase activity"/>
    <property type="evidence" value="ECO:0007669"/>
    <property type="project" value="UniProtKB-UniRule"/>
</dbReference>
<dbReference type="GO" id="GO:0042274">
    <property type="term" value="P:ribosomal small subunit biogenesis"/>
    <property type="evidence" value="ECO:0007669"/>
    <property type="project" value="UniProtKB-UniRule"/>
</dbReference>
<dbReference type="GO" id="GO:0005737">
    <property type="term" value="C:cytoplasm"/>
    <property type="evidence" value="ECO:0007669"/>
    <property type="project" value="UniProtKB-SubCell"/>
</dbReference>
<evidence type="ECO:0000256" key="6">
    <source>
        <dbReference type="ARBA" id="ARBA00022801"/>
    </source>
</evidence>
<evidence type="ECO:0000313" key="13">
    <source>
        <dbReference type="EMBL" id="WRO22177.1"/>
    </source>
</evidence>
<comment type="subcellular location">
    <subcellularLocation>
        <location evidence="10">Cytoplasm</location>
    </subcellularLocation>
</comment>
<dbReference type="PROSITE" id="PS51721">
    <property type="entry name" value="G_CP"/>
    <property type="match status" value="1"/>
</dbReference>
<evidence type="ECO:0000256" key="2">
    <source>
        <dbReference type="ARBA" id="ARBA00022517"/>
    </source>
</evidence>
<evidence type="ECO:0000256" key="5">
    <source>
        <dbReference type="ARBA" id="ARBA00022741"/>
    </source>
</evidence>
<dbReference type="InterPro" id="IPR010914">
    <property type="entry name" value="RsgA_GTPase_dom"/>
</dbReference>
<dbReference type="NCBIfam" id="TIGR00157">
    <property type="entry name" value="ribosome small subunit-dependent GTPase A"/>
    <property type="match status" value="1"/>
</dbReference>
<organism evidence="13 14">
    <name type="scientific">Metallumcola ferriviriculae</name>
    <dbReference type="NCBI Taxonomy" id="3039180"/>
    <lineage>
        <taxon>Bacteria</taxon>
        <taxon>Bacillati</taxon>
        <taxon>Bacillota</taxon>
        <taxon>Clostridia</taxon>
        <taxon>Neomoorellales</taxon>
        <taxon>Desulfitibacteraceae</taxon>
        <taxon>Metallumcola</taxon>
    </lineage>
</organism>
<dbReference type="Gene3D" id="2.40.50.140">
    <property type="entry name" value="Nucleic acid-binding proteins"/>
    <property type="match status" value="1"/>
</dbReference>
<evidence type="ECO:0000256" key="9">
    <source>
        <dbReference type="ARBA" id="ARBA00023134"/>
    </source>
</evidence>
<keyword evidence="1 10" id="KW-0963">Cytoplasm</keyword>
<feature type="binding site" evidence="10">
    <location>
        <position position="245"/>
    </location>
    <ligand>
        <name>Zn(2+)</name>
        <dbReference type="ChEBI" id="CHEBI:29105"/>
    </ligand>
</feature>
<dbReference type="EC" id="3.6.1.-" evidence="10"/>
<dbReference type="InterPro" id="IPR031944">
    <property type="entry name" value="RsgA_N"/>
</dbReference>
<dbReference type="InterPro" id="IPR004881">
    <property type="entry name" value="Ribosome_biogen_GTPase_RsgA"/>
</dbReference>
<dbReference type="PANTHER" id="PTHR32120:SF11">
    <property type="entry name" value="SMALL RIBOSOMAL SUBUNIT BIOGENESIS GTPASE RSGA 1, MITOCHONDRIAL-RELATED"/>
    <property type="match status" value="1"/>
</dbReference>
<sequence>MIDGIILKGFSGFYYVRTQAHGEVECSLRGRFRQERLTFLPGDYVKISLTNERQGVIEELLPRETELLRPPVANVDQAILVLALADPPPDLVLLDRLLVYLEQTPVMPVICFNKRDIAGDSEAEEIIGIYKDIGYDLVLTSVKTKTGFDELKNFLQNHISVFAGPSGVGKSSLLNVLEPGFKLETGSVSDKARRGKHTTRHTKLLSLYGGYVADTPGFSRIELPNVSREELSFLFPEMDGYRQDCRFNTCLHYKEPQCAVKQALERGAISQSRYKNYLRFLEEITARERSY</sequence>
<evidence type="ECO:0000256" key="1">
    <source>
        <dbReference type="ARBA" id="ARBA00022490"/>
    </source>
</evidence>
<feature type="domain" description="EngC GTPase" evidence="11">
    <location>
        <begin position="73"/>
        <end position="219"/>
    </location>
</feature>
<feature type="domain" description="CP-type G" evidence="12">
    <location>
        <begin position="64"/>
        <end position="221"/>
    </location>
</feature>
<comment type="function">
    <text evidence="10">One of several proteins that assist in the late maturation steps of the functional core of the 30S ribosomal subunit. Helps release RbfA from mature subunits. May play a role in the assembly of ribosomal proteins into the subunit. Circularly permuted GTPase that catalyzes slow GTP hydrolysis, GTPase activity is stimulated by the 30S ribosomal subunit.</text>
</comment>